<dbReference type="EMBL" id="CAJJDN010000234">
    <property type="protein sequence ID" value="CAD8129615.1"/>
    <property type="molecule type" value="Genomic_DNA"/>
</dbReference>
<proteinExistence type="predicted"/>
<keyword evidence="2" id="KW-1185">Reference proteome</keyword>
<evidence type="ECO:0000313" key="1">
    <source>
        <dbReference type="EMBL" id="CAD8129615.1"/>
    </source>
</evidence>
<dbReference type="OrthoDB" id="322722at2759"/>
<reference evidence="1" key="1">
    <citation type="submission" date="2021-01" db="EMBL/GenBank/DDBJ databases">
        <authorList>
            <consortium name="Genoscope - CEA"/>
            <person name="William W."/>
        </authorList>
    </citation>
    <scope>NUCLEOTIDE SEQUENCE</scope>
</reference>
<name>A0A8S1RRS0_9CILI</name>
<sequence>MNQINLKRLIETPFMMEIIVQVLSSMLIKASEKIRMKQNFINNFQKMFKAFLKRKYLIQMYQQLQNKKIQNDILEVTQTDIQNLEESDYNQKVTLKVWNRMEENSIPYQLQISQEFKGLNNIILKIIDSELLFQNNTFNKVKIENDSLRSLVWEALTEQNLTSFDFYSQFIDQYYLKQIKNFGKSINIVDIQRYSINLAKNMSFIVQLCMEQFKNKLIYSTQRSQQCCKICLFFS</sequence>
<evidence type="ECO:0000313" key="2">
    <source>
        <dbReference type="Proteomes" id="UP000692954"/>
    </source>
</evidence>
<protein>
    <submittedName>
        <fullName evidence="1">Uncharacterized protein</fullName>
    </submittedName>
</protein>
<dbReference type="AlphaFoldDB" id="A0A8S1RRS0"/>
<comment type="caution">
    <text evidence="1">The sequence shown here is derived from an EMBL/GenBank/DDBJ whole genome shotgun (WGS) entry which is preliminary data.</text>
</comment>
<dbReference type="Proteomes" id="UP000692954">
    <property type="component" value="Unassembled WGS sequence"/>
</dbReference>
<accession>A0A8S1RRS0</accession>
<gene>
    <name evidence="1" type="ORF">PSON_ATCC_30995.1.T2340006</name>
</gene>
<organism evidence="1 2">
    <name type="scientific">Paramecium sonneborni</name>
    <dbReference type="NCBI Taxonomy" id="65129"/>
    <lineage>
        <taxon>Eukaryota</taxon>
        <taxon>Sar</taxon>
        <taxon>Alveolata</taxon>
        <taxon>Ciliophora</taxon>
        <taxon>Intramacronucleata</taxon>
        <taxon>Oligohymenophorea</taxon>
        <taxon>Peniculida</taxon>
        <taxon>Parameciidae</taxon>
        <taxon>Paramecium</taxon>
    </lineage>
</organism>